<keyword evidence="3" id="KW-1185">Reference proteome</keyword>
<evidence type="ECO:0000313" key="2">
    <source>
        <dbReference type="EMBL" id="KAL3272306.1"/>
    </source>
</evidence>
<dbReference type="PANTHER" id="PTHR28348">
    <property type="entry name" value="UPF0193 PROTEIN EVG1"/>
    <property type="match status" value="1"/>
</dbReference>
<dbReference type="InterPro" id="IPR007914">
    <property type="entry name" value="UPF0193"/>
</dbReference>
<proteinExistence type="predicted"/>
<evidence type="ECO:0000313" key="3">
    <source>
        <dbReference type="Proteomes" id="UP001516400"/>
    </source>
</evidence>
<dbReference type="Pfam" id="PF05250">
    <property type="entry name" value="UPF0193"/>
    <property type="match status" value="1"/>
</dbReference>
<organism evidence="2 3">
    <name type="scientific">Cryptolaemus montrouzieri</name>
    <dbReference type="NCBI Taxonomy" id="559131"/>
    <lineage>
        <taxon>Eukaryota</taxon>
        <taxon>Metazoa</taxon>
        <taxon>Ecdysozoa</taxon>
        <taxon>Arthropoda</taxon>
        <taxon>Hexapoda</taxon>
        <taxon>Insecta</taxon>
        <taxon>Pterygota</taxon>
        <taxon>Neoptera</taxon>
        <taxon>Endopterygota</taxon>
        <taxon>Coleoptera</taxon>
        <taxon>Polyphaga</taxon>
        <taxon>Cucujiformia</taxon>
        <taxon>Coccinelloidea</taxon>
        <taxon>Coccinellidae</taxon>
        <taxon>Scymninae</taxon>
        <taxon>Scymnini</taxon>
        <taxon>Cryptolaemus</taxon>
    </lineage>
</organism>
<comment type="caution">
    <text evidence="2">The sequence shown here is derived from an EMBL/GenBank/DDBJ whole genome shotgun (WGS) entry which is preliminary data.</text>
</comment>
<accession>A0ABD2N1U9</accession>
<reference evidence="2 3" key="1">
    <citation type="journal article" date="2021" name="BMC Biol.">
        <title>Horizontally acquired antibacterial genes associated with adaptive radiation of ladybird beetles.</title>
        <authorList>
            <person name="Li H.S."/>
            <person name="Tang X.F."/>
            <person name="Huang Y.H."/>
            <person name="Xu Z.Y."/>
            <person name="Chen M.L."/>
            <person name="Du X.Y."/>
            <person name="Qiu B.Y."/>
            <person name="Chen P.T."/>
            <person name="Zhang W."/>
            <person name="Slipinski A."/>
            <person name="Escalona H.E."/>
            <person name="Waterhouse R.M."/>
            <person name="Zwick A."/>
            <person name="Pang H."/>
        </authorList>
    </citation>
    <scope>NUCLEOTIDE SEQUENCE [LARGE SCALE GENOMIC DNA]</scope>
    <source>
        <strain evidence="2">SYSU2018</strain>
    </source>
</reference>
<evidence type="ECO:0000256" key="1">
    <source>
        <dbReference type="SAM" id="MobiDB-lite"/>
    </source>
</evidence>
<gene>
    <name evidence="2" type="ORF">HHI36_024031</name>
</gene>
<dbReference type="Proteomes" id="UP001516400">
    <property type="component" value="Unassembled WGS sequence"/>
</dbReference>
<dbReference type="EMBL" id="JABFTP020000046">
    <property type="protein sequence ID" value="KAL3272306.1"/>
    <property type="molecule type" value="Genomic_DNA"/>
</dbReference>
<sequence length="175" mass="20482">MLTMEWPSKNVSRGGILHPRKVQYNPQTKDYLKMLVNESKMAMTQLRKSEYNLRDYEPIATSRKNSRKKLPKVVIRPGSSKRRSYDSIVKSGALERELFVPKPTVNREAEKMRLQNSMSQGNDGSPKIPDEKSLPRKPLKYKPSNRFDQLVQEIRIEKNGLRKWTNLVKLRNIRT</sequence>
<feature type="compositionally biased region" description="Polar residues" evidence="1">
    <location>
        <begin position="114"/>
        <end position="123"/>
    </location>
</feature>
<feature type="region of interest" description="Disordered" evidence="1">
    <location>
        <begin position="105"/>
        <end position="142"/>
    </location>
</feature>
<dbReference type="AlphaFoldDB" id="A0ABD2N1U9"/>
<protein>
    <submittedName>
        <fullName evidence="2">Uncharacterized protein</fullName>
    </submittedName>
</protein>
<dbReference type="PANTHER" id="PTHR28348:SF1">
    <property type="entry name" value="UPF0193 PROTEIN EVG1"/>
    <property type="match status" value="1"/>
</dbReference>
<name>A0ABD2N1U9_9CUCU</name>